<feature type="region of interest" description="Disordered" evidence="7">
    <location>
        <begin position="1521"/>
        <end position="1540"/>
    </location>
</feature>
<comment type="similarity">
    <text evidence="1">Belongs to the N-CoR nuclear receptor corepressors family.</text>
</comment>
<dbReference type="InterPro" id="IPR009057">
    <property type="entry name" value="Homeodomain-like_sf"/>
</dbReference>
<dbReference type="Gene3D" id="1.10.10.60">
    <property type="entry name" value="Homeodomain-like"/>
    <property type="match status" value="1"/>
</dbReference>
<name>A0A183MM29_9TREM</name>
<feature type="region of interest" description="Disordered" evidence="7">
    <location>
        <begin position="58"/>
        <end position="86"/>
    </location>
</feature>
<feature type="compositionally biased region" description="Polar residues" evidence="7">
    <location>
        <begin position="536"/>
        <end position="554"/>
    </location>
</feature>
<proteinExistence type="inferred from homology"/>
<keyword evidence="5" id="KW-0238">DNA-binding</keyword>
<protein>
    <submittedName>
        <fullName evidence="8">Uncharacterized protein</fullName>
    </submittedName>
</protein>
<feature type="compositionally biased region" description="Polar residues" evidence="7">
    <location>
        <begin position="1522"/>
        <end position="1540"/>
    </location>
</feature>
<keyword evidence="2" id="KW-0479">Metal-binding</keyword>
<feature type="region of interest" description="Disordered" evidence="7">
    <location>
        <begin position="1248"/>
        <end position="1278"/>
    </location>
</feature>
<keyword evidence="9" id="KW-1185">Reference proteome</keyword>
<feature type="region of interest" description="Disordered" evidence="7">
    <location>
        <begin position="1"/>
        <end position="40"/>
    </location>
</feature>
<evidence type="ECO:0000256" key="6">
    <source>
        <dbReference type="ARBA" id="ARBA00023242"/>
    </source>
</evidence>
<feature type="compositionally biased region" description="Polar residues" evidence="7">
    <location>
        <begin position="286"/>
        <end position="309"/>
    </location>
</feature>
<dbReference type="SUPFAM" id="SSF46689">
    <property type="entry name" value="Homeodomain-like"/>
    <property type="match status" value="1"/>
</dbReference>
<feature type="compositionally biased region" description="Polar residues" evidence="7">
    <location>
        <begin position="322"/>
        <end position="332"/>
    </location>
</feature>
<evidence type="ECO:0000313" key="8">
    <source>
        <dbReference type="EMBL" id="VDP22981.1"/>
    </source>
</evidence>
<evidence type="ECO:0000256" key="1">
    <source>
        <dbReference type="ARBA" id="ARBA00010097"/>
    </source>
</evidence>
<feature type="compositionally biased region" description="Polar residues" evidence="7">
    <location>
        <begin position="1001"/>
        <end position="1017"/>
    </location>
</feature>
<dbReference type="GO" id="GO:0003677">
    <property type="term" value="F:DNA binding"/>
    <property type="evidence" value="ECO:0007669"/>
    <property type="project" value="UniProtKB-KW"/>
</dbReference>
<keyword evidence="4" id="KW-0862">Zinc</keyword>
<evidence type="ECO:0000256" key="5">
    <source>
        <dbReference type="ARBA" id="ARBA00023125"/>
    </source>
</evidence>
<feature type="compositionally biased region" description="Polar residues" evidence="7">
    <location>
        <begin position="1738"/>
        <end position="1759"/>
    </location>
</feature>
<dbReference type="FunFam" id="1.10.10.60:FF:000012">
    <property type="entry name" value="Metastasis-associated 1 family, member 3"/>
    <property type="match status" value="1"/>
</dbReference>
<evidence type="ECO:0000256" key="2">
    <source>
        <dbReference type="ARBA" id="ARBA00022723"/>
    </source>
</evidence>
<dbReference type="EMBL" id="UZAI01017291">
    <property type="protein sequence ID" value="VDP22981.1"/>
    <property type="molecule type" value="Genomic_DNA"/>
</dbReference>
<feature type="compositionally biased region" description="Polar residues" evidence="7">
    <location>
        <begin position="1948"/>
        <end position="1966"/>
    </location>
</feature>
<feature type="compositionally biased region" description="Low complexity" evidence="7">
    <location>
        <begin position="1248"/>
        <end position="1265"/>
    </location>
</feature>
<dbReference type="PANTHER" id="PTHR13992">
    <property type="entry name" value="NUCLEAR RECEPTOR CO-REPRESSOR RELATED NCOR"/>
    <property type="match status" value="1"/>
</dbReference>
<evidence type="ECO:0000256" key="3">
    <source>
        <dbReference type="ARBA" id="ARBA00022771"/>
    </source>
</evidence>
<feature type="region of interest" description="Disordered" evidence="7">
    <location>
        <begin position="1877"/>
        <end position="1909"/>
    </location>
</feature>
<reference evidence="8 9" key="1">
    <citation type="submission" date="2018-11" db="EMBL/GenBank/DDBJ databases">
        <authorList>
            <consortium name="Pathogen Informatics"/>
        </authorList>
    </citation>
    <scope>NUCLEOTIDE SEQUENCE [LARGE SCALE GENOMIC DNA]</scope>
    <source>
        <strain evidence="8 9">Zambia</strain>
    </source>
</reference>
<feature type="compositionally biased region" description="Low complexity" evidence="7">
    <location>
        <begin position="1099"/>
        <end position="1114"/>
    </location>
</feature>
<dbReference type="PROSITE" id="PS51293">
    <property type="entry name" value="SANT"/>
    <property type="match status" value="1"/>
</dbReference>
<feature type="region of interest" description="Disordered" evidence="7">
    <location>
        <begin position="1734"/>
        <end position="1759"/>
    </location>
</feature>
<dbReference type="STRING" id="48269.A0A183MM29"/>
<accession>A0A183MM29</accession>
<keyword evidence="3" id="KW-0863">Zinc-finger</keyword>
<keyword evidence="6" id="KW-0539">Nucleus</keyword>
<dbReference type="GO" id="GO:0006357">
    <property type="term" value="P:regulation of transcription by RNA polymerase II"/>
    <property type="evidence" value="ECO:0007669"/>
    <property type="project" value="TreeGrafter"/>
</dbReference>
<feature type="compositionally biased region" description="Basic and acidic residues" evidence="7">
    <location>
        <begin position="1019"/>
        <end position="1031"/>
    </location>
</feature>
<dbReference type="GO" id="GO:0005654">
    <property type="term" value="C:nucleoplasm"/>
    <property type="evidence" value="ECO:0007669"/>
    <property type="project" value="UniProtKB-ARBA"/>
</dbReference>
<feature type="compositionally biased region" description="Polar residues" evidence="7">
    <location>
        <begin position="178"/>
        <end position="221"/>
    </location>
</feature>
<feature type="compositionally biased region" description="Basic and acidic residues" evidence="7">
    <location>
        <begin position="1049"/>
        <end position="1061"/>
    </location>
</feature>
<dbReference type="GO" id="GO:0008270">
    <property type="term" value="F:zinc ion binding"/>
    <property type="evidence" value="ECO:0007669"/>
    <property type="project" value="UniProtKB-KW"/>
</dbReference>
<feature type="region of interest" description="Disordered" evidence="7">
    <location>
        <begin position="1948"/>
        <end position="1972"/>
    </location>
</feature>
<evidence type="ECO:0000256" key="4">
    <source>
        <dbReference type="ARBA" id="ARBA00022833"/>
    </source>
</evidence>
<feature type="region of interest" description="Disordered" evidence="7">
    <location>
        <begin position="178"/>
        <end position="332"/>
    </location>
</feature>
<feature type="region of interest" description="Disordered" evidence="7">
    <location>
        <begin position="951"/>
        <end position="1122"/>
    </location>
</feature>
<feature type="compositionally biased region" description="Basic residues" evidence="7">
    <location>
        <begin position="951"/>
        <end position="962"/>
    </location>
</feature>
<dbReference type="InterPro" id="IPR001005">
    <property type="entry name" value="SANT/Myb"/>
</dbReference>
<evidence type="ECO:0000256" key="7">
    <source>
        <dbReference type="SAM" id="MobiDB-lite"/>
    </source>
</evidence>
<feature type="compositionally biased region" description="Low complexity" evidence="7">
    <location>
        <begin position="975"/>
        <end position="1000"/>
    </location>
</feature>
<feature type="compositionally biased region" description="Polar residues" evidence="7">
    <location>
        <begin position="258"/>
        <end position="271"/>
    </location>
</feature>
<feature type="region of interest" description="Disordered" evidence="7">
    <location>
        <begin position="496"/>
        <end position="569"/>
    </location>
</feature>
<feature type="compositionally biased region" description="Polar residues" evidence="7">
    <location>
        <begin position="1266"/>
        <end position="1278"/>
    </location>
</feature>
<dbReference type="SMART" id="SM00717">
    <property type="entry name" value="SANT"/>
    <property type="match status" value="1"/>
</dbReference>
<gene>
    <name evidence="8" type="ORF">SMRZ_LOCUS17104</name>
</gene>
<organism evidence="8 9">
    <name type="scientific">Schistosoma margrebowiei</name>
    <dbReference type="NCBI Taxonomy" id="48269"/>
    <lineage>
        <taxon>Eukaryota</taxon>
        <taxon>Metazoa</taxon>
        <taxon>Spiralia</taxon>
        <taxon>Lophotrochozoa</taxon>
        <taxon>Platyhelminthes</taxon>
        <taxon>Trematoda</taxon>
        <taxon>Digenea</taxon>
        <taxon>Strigeidida</taxon>
        <taxon>Schistosomatoidea</taxon>
        <taxon>Schistosomatidae</taxon>
        <taxon>Schistosoma</taxon>
    </lineage>
</organism>
<feature type="compositionally biased region" description="Polar residues" evidence="7">
    <location>
        <begin position="1890"/>
        <end position="1909"/>
    </location>
</feature>
<dbReference type="InterPro" id="IPR051571">
    <property type="entry name" value="N-CoR_corepressor"/>
</dbReference>
<dbReference type="GO" id="GO:0000785">
    <property type="term" value="C:chromatin"/>
    <property type="evidence" value="ECO:0007669"/>
    <property type="project" value="TreeGrafter"/>
</dbReference>
<dbReference type="Proteomes" id="UP000277204">
    <property type="component" value="Unassembled WGS sequence"/>
</dbReference>
<dbReference type="GO" id="GO:0032991">
    <property type="term" value="C:protein-containing complex"/>
    <property type="evidence" value="ECO:0007669"/>
    <property type="project" value="UniProtKB-ARBA"/>
</dbReference>
<feature type="compositionally biased region" description="Polar residues" evidence="7">
    <location>
        <begin position="228"/>
        <end position="242"/>
    </location>
</feature>
<dbReference type="PANTHER" id="PTHR13992:SF39">
    <property type="entry name" value="SMRTER, ISOFORM G"/>
    <property type="match status" value="1"/>
</dbReference>
<feature type="compositionally biased region" description="Polar residues" evidence="7">
    <location>
        <begin position="1034"/>
        <end position="1047"/>
    </location>
</feature>
<evidence type="ECO:0000313" key="9">
    <source>
        <dbReference type="Proteomes" id="UP000277204"/>
    </source>
</evidence>
<dbReference type="InterPro" id="IPR017884">
    <property type="entry name" value="SANT_dom"/>
</dbReference>
<sequence length="2065" mass="222600">MGEFCSKPESGNSQPHPGVSAVGTQHARSRESNVSSASTGTAGFLSNMCDTISRLQSENHLPSNAPPPGSRIAPSPEQGYASSINRNGRSDSFLIGGPVFTTGPHAGLLTPEDMLAAAQICSHLSQSQLNALAAAYHQQQQQIQRSVGPTASGTSTLAHVPGITFAQALAAVTSVSKSSSPTIPLSVHSSQQSPRLPVHSVQTPMHQGNQKRPPSGQSQFHSGHPIQMGSTTSGTRPASASQAVLHHRGSHPGPSGFGTMSSHVSPSQPITSHLDHNLHNAHHQTRASPSLSPSPGSNIYQNRRSQLAPPSTHPNKRPRISLGSQLPHSISSLPSAHVTNTIAPAEMEALLGSVVASKAMASIAAGSSFLNPNAYSAATEVAAAAAAALTPFYTSINNSSISNPSSVATPNQAAYQPHIQHHGSFGSNSTSGTHLFNQQHVLPSSSSAYPGSLMGSLPSSLLTSYNNRPFPHATASTQAITSGQALVSAPVLGSQTVTSQPPLSHMPPKASHPTSVSQIPSRLISGHLHHPPAATHPSQGSFHQSNHPLPQPGSQHHVMGHSNLPQGSGVLRQQTKEPAYHPQVEAISPAPDESRLVDAQDAKLHREREEINRQLTVLDADINKQESHLRNLCEREARLTARLAVAPARDTSNNNLNGNDYESKSDKGDLAVPEVSFTCKTGFERNYENPIQAIISDNRQRTRQRHLIFTRLCGPKVRPGPHALPFYRQPSDLSSVRAIQSNFRNHFRSKLVVYLQRRIRAEQSRISFLAQQYGRNSRIFTKKMDKLLSTTKRRQRDLRHRDIFEKAMPEVKKNREDREMGNTEYAKPGIEDDSGGVSNLTDGSQTTPYDAIEEMNKLKEYAIDPPVMLAPWQRRYQFICESGLVTDCRAQLQENQDLSKWSEEEKQIFKERYLATPKNFTSIASYLERKSVADCIHYYYLSKKKEGYKQLLKKHNARRRRAAQTERGGGGSAGGAASNSNAGGSSGSHSNSGNNTNMNSIPPSSSNCQNGHTNINSPRGERNEADEKDPGGLKNSQTDSSGFPESNETAEHKDGDGYRNNKKERHHGGSDGSTGARNRAGRGRPPQHANHSNIDNHNVSHGRNRGSNNSTRNNVEPHSVHVPSGKYMSKIHLYRVTTSKFFSPLNVDVKVPEHDTLVPTIEKESRSGNNVRSDPGVHVTVSSNTNSQCAESVTDSNKLAQLRTHPAVVSSSSTCIKDLIHFAIEKNLTKPSSCDNQVNTTETLSSRISAIGPSSSQSTSTNMSSVITNSKHNKNPSTSISTVVPSCLVSSHMVTDNSDTSLVFPSTTAAEIYAAAARFAAVSASVCGMNTDPSVMSVSSTVDSSGSHKLDVNKSSVSTASLSSNPHSKSELSDFASVDAAKKWMSSFVSSCGSLSLSRQTSDSRLMDPSASSKAILIGDFLTAQQLDRADSSNWGSNHSNSRQADYAGSYQVSRSIDPSTLPVCVSHISTPYGNFDCHPVSDFRTSSSVSEKCLGSDILAEHAIRLAIHAKAAAAAAAASPSVSQFDGRSSSVSENNFSGPERCVYSPLSPSPVKVDSLLPPANHSAPPCQPNSLLGVPVSRNDTNHQSTSSVTRQLDNSLNSISFKPENDPNMSINSDQVASFIANANKLYLEELGSYTSRDRSDPIRTLTGNESSQFYGVIQQLRQPKEESSSLHLPSTCNVSVTNINIPNLNFRGQQSEYMGMCLPRPHSSEGAGNHTFGSYMKSELLRGTPSRCKSSKGQNDRIQTSSNPTELSQFVSDSVNAVNNMDSHVSSNTSKRSSMHGGLNTLESHINKAITEEIRAQTISRNSFFPHNICSPHLPRTPSPIGKHHSTRNSENLGIVYPNFFYFNVLISEFHFYANIDSQFHLNVPPKKQDRSISRSPGMVNSSMISGSRDSFKNSSSKIPAPELLSAKHPVANNEDFLNKSNQKVYAQKRKVSEMVKSNSLSSNIDSAVDHSTSPDGGKESPGLLQIDLAAADFSPKVVSGAMNSHLKDVPHLLSCNTSSNCIQSVKECGRDDSLDRWSHTYGNENGIDCNHSSTGLLGNYNVDSSDSAPLNSL</sequence>